<feature type="transmembrane region" description="Helical" evidence="1">
    <location>
        <begin position="407"/>
        <end position="428"/>
    </location>
</feature>
<gene>
    <name evidence="2" type="ORF">ABB07_38595</name>
</gene>
<keyword evidence="1" id="KW-1133">Transmembrane helix</keyword>
<evidence type="ECO:0008006" key="4">
    <source>
        <dbReference type="Google" id="ProtNLM"/>
    </source>
</evidence>
<dbReference type="Proteomes" id="UP000035366">
    <property type="component" value="Chromosome"/>
</dbReference>
<keyword evidence="1" id="KW-0812">Transmembrane</keyword>
<sequence length="613" mass="66643">MYSRWMSMPPAQGSRLDALLNAASRWVIQASQRIEQQRGMPARWSQYLLASAASAILTGATLHGLLLLTGLHGALGWVGLGSVIAVATLLLVLLARSYHLMKSEQEDRRPFVLSLFVLSAAFAAAVEALAGLTVLGSQYGIFSAAPLPLWSCEQTYLWLSADSVPLLKIPQLLRWAEPGPLRSVSSGILVLAFKFFFTLLLLRTVVVIFQLAEQHRRSERNLEFSVQKQLRINGARLPLQSVWPRASAMAAAASVFLVYFTVGADSPVRTWLTGRVPSLHVPGLTIHAGPAVSAVPEILAIVVIARLVCMVPREGCEVDRFTFVEEAKGALLDCIVMAVVILTAAAAALVVLYDFHLAGLGAPGVDGGTTSGAALQVVAWHLADSLPGPNIPGTVHWTLQKDFTGPWAGLVILGELLSVFLLLTFPVSRVIARWVDLRSVWVLPDPPLVEVPGKVKRDLNRAVAFFERVKGGEGLAIVRRYGQLPPYRDTVPIAQLPDTKEISVEMVRVQLCLYELQRSRRAMWDLFGDGPVYAAAEQAIKLVAQCYAVLTTPRPTTPRFRPAGTGRLLQSLHRQQPEPADAVRMAADAVAVYGHRLAAHYRPPSPPEAGSRP</sequence>
<feature type="transmembrane region" description="Helical" evidence="1">
    <location>
        <begin position="47"/>
        <end position="68"/>
    </location>
</feature>
<feature type="transmembrane region" description="Helical" evidence="1">
    <location>
        <begin position="284"/>
        <end position="309"/>
    </location>
</feature>
<feature type="transmembrane region" description="Helical" evidence="1">
    <location>
        <begin position="246"/>
        <end position="264"/>
    </location>
</feature>
<reference evidence="2 3" key="1">
    <citation type="journal article" date="2015" name="ISME J.">
        <title>Draft Genome Sequence of Streptomyces incarnatus NRRL8089, which Produces the Nucleoside Antibiotic Sinefungin.</title>
        <authorList>
            <person name="Oshima K."/>
            <person name="Hattori M."/>
            <person name="Shimizu H."/>
            <person name="Fukuda K."/>
            <person name="Nemoto M."/>
            <person name="Inagaki K."/>
            <person name="Tamura T."/>
        </authorList>
    </citation>
    <scope>NUCLEOTIDE SEQUENCE [LARGE SCALE GENOMIC DNA]</scope>
    <source>
        <strain evidence="2 3">NRRL 8089</strain>
    </source>
</reference>
<dbReference type="RefSeq" id="WP_208903166.1">
    <property type="nucleotide sequence ID" value="NZ_CP011497.1"/>
</dbReference>
<evidence type="ECO:0000313" key="3">
    <source>
        <dbReference type="Proteomes" id="UP000035366"/>
    </source>
</evidence>
<feature type="transmembrane region" description="Helical" evidence="1">
    <location>
        <begin position="115"/>
        <end position="141"/>
    </location>
</feature>
<keyword evidence="1" id="KW-0472">Membrane</keyword>
<feature type="transmembrane region" description="Helical" evidence="1">
    <location>
        <begin position="74"/>
        <end position="94"/>
    </location>
</feature>
<proteinExistence type="predicted"/>
<evidence type="ECO:0000256" key="1">
    <source>
        <dbReference type="SAM" id="Phobius"/>
    </source>
</evidence>
<name>A0ABM5TXB4_9ACTN</name>
<protein>
    <recommendedName>
        <fullName evidence="4">Integral membrane protein</fullName>
    </recommendedName>
</protein>
<evidence type="ECO:0000313" key="2">
    <source>
        <dbReference type="EMBL" id="AKJ15746.1"/>
    </source>
</evidence>
<keyword evidence="3" id="KW-1185">Reference proteome</keyword>
<feature type="transmembrane region" description="Helical" evidence="1">
    <location>
        <begin position="188"/>
        <end position="212"/>
    </location>
</feature>
<organism evidence="2 3">
    <name type="scientific">Streptomyces incarnatus</name>
    <dbReference type="NCBI Taxonomy" id="665007"/>
    <lineage>
        <taxon>Bacteria</taxon>
        <taxon>Bacillati</taxon>
        <taxon>Actinomycetota</taxon>
        <taxon>Actinomycetes</taxon>
        <taxon>Kitasatosporales</taxon>
        <taxon>Streptomycetaceae</taxon>
        <taxon>Streptomyces</taxon>
    </lineage>
</organism>
<feature type="transmembrane region" description="Helical" evidence="1">
    <location>
        <begin position="330"/>
        <end position="353"/>
    </location>
</feature>
<dbReference type="EMBL" id="CP011497">
    <property type="protein sequence ID" value="AKJ15746.1"/>
    <property type="molecule type" value="Genomic_DNA"/>
</dbReference>
<accession>A0ABM5TXB4</accession>